<evidence type="ECO:0000313" key="3">
    <source>
        <dbReference type="Proteomes" id="UP001150062"/>
    </source>
</evidence>
<evidence type="ECO:0000259" key="1">
    <source>
        <dbReference type="Pfam" id="PF00294"/>
    </source>
</evidence>
<dbReference type="InterPro" id="IPR029056">
    <property type="entry name" value="Ribokinase-like"/>
</dbReference>
<dbReference type="SUPFAM" id="SSF53613">
    <property type="entry name" value="Ribokinase-like"/>
    <property type="match status" value="1"/>
</dbReference>
<keyword evidence="3" id="KW-1185">Reference proteome</keyword>
<protein>
    <submittedName>
        <fullName evidence="2">Ketohexokinase</fullName>
    </submittedName>
</protein>
<reference evidence="2" key="1">
    <citation type="submission" date="2022-08" db="EMBL/GenBank/DDBJ databases">
        <title>Novel sulfate-reducing endosymbionts in the free-living metamonad Anaeramoeba.</title>
        <authorList>
            <person name="Jerlstrom-Hultqvist J."/>
            <person name="Cepicka I."/>
            <person name="Gallot-Lavallee L."/>
            <person name="Salas-Leiva D."/>
            <person name="Curtis B.A."/>
            <person name="Zahonova K."/>
            <person name="Pipaliya S."/>
            <person name="Dacks J."/>
            <person name="Roger A.J."/>
        </authorList>
    </citation>
    <scope>NUCLEOTIDE SEQUENCE</scope>
    <source>
        <strain evidence="2">Schooner1</strain>
    </source>
</reference>
<dbReference type="Proteomes" id="UP001150062">
    <property type="component" value="Unassembled WGS sequence"/>
</dbReference>
<organism evidence="2 3">
    <name type="scientific">Anaeramoeba flamelloides</name>
    <dbReference type="NCBI Taxonomy" id="1746091"/>
    <lineage>
        <taxon>Eukaryota</taxon>
        <taxon>Metamonada</taxon>
        <taxon>Anaeramoebidae</taxon>
        <taxon>Anaeramoeba</taxon>
    </lineage>
</organism>
<dbReference type="Gene3D" id="3.40.1190.20">
    <property type="match status" value="1"/>
</dbReference>
<proteinExistence type="predicted"/>
<evidence type="ECO:0000313" key="2">
    <source>
        <dbReference type="EMBL" id="KAJ6247313.1"/>
    </source>
</evidence>
<dbReference type="EMBL" id="JAOAOG010000127">
    <property type="protein sequence ID" value="KAJ6247313.1"/>
    <property type="molecule type" value="Genomic_DNA"/>
</dbReference>
<name>A0ABQ8YRS6_9EUKA</name>
<dbReference type="Pfam" id="PF00294">
    <property type="entry name" value="PfkB"/>
    <property type="match status" value="1"/>
</dbReference>
<feature type="domain" description="Carbohydrate kinase PfkB" evidence="1">
    <location>
        <begin position="66"/>
        <end position="302"/>
    </location>
</feature>
<sequence length="317" mass="35953">MSQVTFIGHVSKDILTVNNNKKSTPGGGVYFGSGAFALCSELLERTNVSTNMLTIGTQTDEQELNFVSEMKKRNVTTTYLNNTQKTTSFENIYKDPNDPDSRIQYVHSLARPFEEEDLNNYYQNESKKFTKENQIAVLNPLWFGEFPSELFSVLKKYVSKIIIDAQGFVRHVTVGSEDAITYSAWDRAEEFLPYVDLLKVDIKEATYLTGIKDPLEAMKKLGKFGVSQIICSFKEGAYIYDGSKCYTSYFGIDYEPHCRTGRGDTLTASYALAHYILLWDIQKSLDFATKITALKMTKIGALSREVLKGFNKEEFLN</sequence>
<comment type="caution">
    <text evidence="2">The sequence shown here is derived from an EMBL/GenBank/DDBJ whole genome shotgun (WGS) entry which is preliminary data.</text>
</comment>
<gene>
    <name evidence="2" type="ORF">M0813_18841</name>
</gene>
<dbReference type="InterPro" id="IPR011611">
    <property type="entry name" value="PfkB_dom"/>
</dbReference>
<accession>A0ABQ8YRS6</accession>